<dbReference type="Proteomes" id="UP000692954">
    <property type="component" value="Unassembled WGS sequence"/>
</dbReference>
<dbReference type="AlphaFoldDB" id="A0A8S1Q2Y6"/>
<evidence type="ECO:0000313" key="2">
    <source>
        <dbReference type="Proteomes" id="UP000692954"/>
    </source>
</evidence>
<gene>
    <name evidence="1" type="ORF">PSON_ATCC_30995.1.T0940207</name>
</gene>
<proteinExistence type="predicted"/>
<keyword evidence="2" id="KW-1185">Reference proteome</keyword>
<organism evidence="1 2">
    <name type="scientific">Paramecium sonneborni</name>
    <dbReference type="NCBI Taxonomy" id="65129"/>
    <lineage>
        <taxon>Eukaryota</taxon>
        <taxon>Sar</taxon>
        <taxon>Alveolata</taxon>
        <taxon>Ciliophora</taxon>
        <taxon>Intramacronucleata</taxon>
        <taxon>Oligohymenophorea</taxon>
        <taxon>Peniculida</taxon>
        <taxon>Parameciidae</taxon>
        <taxon>Paramecium</taxon>
    </lineage>
</organism>
<accession>A0A8S1Q2Y6</accession>
<dbReference type="EMBL" id="CAJJDN010000094">
    <property type="protein sequence ID" value="CAD8109942.1"/>
    <property type="molecule type" value="Genomic_DNA"/>
</dbReference>
<name>A0A8S1Q2Y6_9CILI</name>
<comment type="caution">
    <text evidence="1">The sequence shown here is derived from an EMBL/GenBank/DDBJ whole genome shotgun (WGS) entry which is preliminary data.</text>
</comment>
<evidence type="ECO:0000313" key="1">
    <source>
        <dbReference type="EMBL" id="CAD8109942.1"/>
    </source>
</evidence>
<sequence length="107" mass="12960">MLKPQYIYNHEGQHLNIFSFGRAICKFKSIFLQTKKLFNKLPHQLQYMIHKIQYLIKKNRSKTFSLVHNNNFIYTMEIFVNWISRLRINLIISTNLQFHSQIGQQCK</sequence>
<reference evidence="1" key="1">
    <citation type="submission" date="2021-01" db="EMBL/GenBank/DDBJ databases">
        <authorList>
            <consortium name="Genoscope - CEA"/>
            <person name="William W."/>
        </authorList>
    </citation>
    <scope>NUCLEOTIDE SEQUENCE</scope>
</reference>
<protein>
    <submittedName>
        <fullName evidence="1">Uncharacterized protein</fullName>
    </submittedName>
</protein>